<protein>
    <submittedName>
        <fullName evidence="2">Uncharacterized protein</fullName>
    </submittedName>
</protein>
<accession>A0A1D1W286</accession>
<feature type="compositionally biased region" description="Polar residues" evidence="1">
    <location>
        <begin position="30"/>
        <end position="43"/>
    </location>
</feature>
<feature type="region of interest" description="Disordered" evidence="1">
    <location>
        <begin position="1"/>
        <end position="43"/>
    </location>
</feature>
<proteinExistence type="predicted"/>
<evidence type="ECO:0000256" key="1">
    <source>
        <dbReference type="SAM" id="MobiDB-lite"/>
    </source>
</evidence>
<gene>
    <name evidence="2" type="primary">RvY_17347-1</name>
    <name evidence="2" type="synonym">RvY_17347.1</name>
    <name evidence="2" type="ORF">RvY_17347</name>
</gene>
<name>A0A1D1W286_RAMVA</name>
<keyword evidence="3" id="KW-1185">Reference proteome</keyword>
<evidence type="ECO:0000313" key="3">
    <source>
        <dbReference type="Proteomes" id="UP000186922"/>
    </source>
</evidence>
<reference evidence="2 3" key="1">
    <citation type="journal article" date="2016" name="Nat. Commun.">
        <title>Extremotolerant tardigrade genome and improved radiotolerance of human cultured cells by tardigrade-unique protein.</title>
        <authorList>
            <person name="Hashimoto T."/>
            <person name="Horikawa D.D."/>
            <person name="Saito Y."/>
            <person name="Kuwahara H."/>
            <person name="Kozuka-Hata H."/>
            <person name="Shin-I T."/>
            <person name="Minakuchi Y."/>
            <person name="Ohishi K."/>
            <person name="Motoyama A."/>
            <person name="Aizu T."/>
            <person name="Enomoto A."/>
            <person name="Kondo K."/>
            <person name="Tanaka S."/>
            <person name="Hara Y."/>
            <person name="Koshikawa S."/>
            <person name="Sagara H."/>
            <person name="Miura T."/>
            <person name="Yokobori S."/>
            <person name="Miyagawa K."/>
            <person name="Suzuki Y."/>
            <person name="Kubo T."/>
            <person name="Oyama M."/>
            <person name="Kohara Y."/>
            <person name="Fujiyama A."/>
            <person name="Arakawa K."/>
            <person name="Katayama T."/>
            <person name="Toyoda A."/>
            <person name="Kunieda T."/>
        </authorList>
    </citation>
    <scope>NUCLEOTIDE SEQUENCE [LARGE SCALE GENOMIC DNA]</scope>
    <source>
        <strain evidence="2 3">YOKOZUNA-1</strain>
    </source>
</reference>
<organism evidence="2 3">
    <name type="scientific">Ramazzottius varieornatus</name>
    <name type="common">Water bear</name>
    <name type="synonym">Tardigrade</name>
    <dbReference type="NCBI Taxonomy" id="947166"/>
    <lineage>
        <taxon>Eukaryota</taxon>
        <taxon>Metazoa</taxon>
        <taxon>Ecdysozoa</taxon>
        <taxon>Tardigrada</taxon>
        <taxon>Eutardigrada</taxon>
        <taxon>Parachela</taxon>
        <taxon>Hypsibioidea</taxon>
        <taxon>Ramazzottiidae</taxon>
        <taxon>Ramazzottius</taxon>
    </lineage>
</organism>
<feature type="compositionally biased region" description="Low complexity" evidence="1">
    <location>
        <begin position="1"/>
        <end position="14"/>
    </location>
</feature>
<feature type="compositionally biased region" description="Pro residues" evidence="1">
    <location>
        <begin position="15"/>
        <end position="24"/>
    </location>
</feature>
<sequence>MTASQQATAPTQPAFSPPNPPTPAINPATSVDQLNPQTGNVEASRTWTWTSEHLDHVGKNAPSFLV</sequence>
<dbReference type="EMBL" id="BDGG01000015">
    <property type="protein sequence ID" value="GAV07521.1"/>
    <property type="molecule type" value="Genomic_DNA"/>
</dbReference>
<dbReference type="AlphaFoldDB" id="A0A1D1W286"/>
<dbReference type="Proteomes" id="UP000186922">
    <property type="component" value="Unassembled WGS sequence"/>
</dbReference>
<evidence type="ECO:0000313" key="2">
    <source>
        <dbReference type="EMBL" id="GAV07521.1"/>
    </source>
</evidence>
<comment type="caution">
    <text evidence="2">The sequence shown here is derived from an EMBL/GenBank/DDBJ whole genome shotgun (WGS) entry which is preliminary data.</text>
</comment>